<dbReference type="InterPro" id="IPR000109">
    <property type="entry name" value="POT_fam"/>
</dbReference>
<sequence length="602" mass="66562">MATVHDEYSGSGTSISRSTSEVPSDNPQPPTASEVEGLRRVVDHIPRRLWIVAVIGFFERASFWGITAPWQNYMQHAHEVDAAPGVLGLGQAMATRIYCAFYIFYYVTPVGFAIIADAHLGRFKTLCISSVLYVLGCGALLSTSSPGLIENEVALRGFIVALVLIGLGGGGFRALMVPFIADQYTDTRPKLKTLKSGEKVVTDRALTIQYIYNLYFWIGNVGSLSWFATTFLEMKYGFFQSYLLPSLSMVIATLLLMFGSRWYHKMPSEENALPAASKILWCAAKDGFKIEHADPAYQLENHAKRVPWGSHLVKELRHGVKACRVLVAFVIFYVCFDQMQNNLISQAGEMETRGVPNDLLPAMNQVACIVLGPLVQSVLYPFLRNRNINFKPITRITVGFGFISLAMLYAMIVQQVIYTTGPCYKHPGDCDEGSSLPNRVNVWIQAPVYVFIATGELFAYVTALEYAYDHAPKDMKTIVQAISLLIAGLGSACAMGLTPVAHDPNLVIVYACLASAMAFTAGVFWWRFRKYNKHDTPYPEEEMIPIIENAKAELSPISEDHSISDYDRITVPSPSPNLPTASDYSSSNYSGCEASSRPDTGK</sequence>
<evidence type="ECO:0000256" key="2">
    <source>
        <dbReference type="ARBA" id="ARBA00005982"/>
    </source>
</evidence>
<dbReference type="SUPFAM" id="SSF103473">
    <property type="entry name" value="MFS general substrate transporter"/>
    <property type="match status" value="1"/>
</dbReference>
<keyword evidence="9" id="KW-1185">Reference proteome</keyword>
<reference evidence="8" key="1">
    <citation type="journal article" date="2020" name="Stud. Mycol.">
        <title>101 Dothideomycetes genomes: a test case for predicting lifestyles and emergence of pathogens.</title>
        <authorList>
            <person name="Haridas S."/>
            <person name="Albert R."/>
            <person name="Binder M."/>
            <person name="Bloem J."/>
            <person name="Labutti K."/>
            <person name="Salamov A."/>
            <person name="Andreopoulos B."/>
            <person name="Baker S."/>
            <person name="Barry K."/>
            <person name="Bills G."/>
            <person name="Bluhm B."/>
            <person name="Cannon C."/>
            <person name="Castanera R."/>
            <person name="Culley D."/>
            <person name="Daum C."/>
            <person name="Ezra D."/>
            <person name="Gonzalez J."/>
            <person name="Henrissat B."/>
            <person name="Kuo A."/>
            <person name="Liang C."/>
            <person name="Lipzen A."/>
            <person name="Lutzoni F."/>
            <person name="Magnuson J."/>
            <person name="Mondo S."/>
            <person name="Nolan M."/>
            <person name="Ohm R."/>
            <person name="Pangilinan J."/>
            <person name="Park H.-J."/>
            <person name="Ramirez L."/>
            <person name="Alfaro M."/>
            <person name="Sun H."/>
            <person name="Tritt A."/>
            <person name="Yoshinaga Y."/>
            <person name="Zwiers L.-H."/>
            <person name="Turgeon B."/>
            <person name="Goodwin S."/>
            <person name="Spatafora J."/>
            <person name="Crous P."/>
            <person name="Grigoriev I."/>
        </authorList>
    </citation>
    <scope>NUCLEOTIDE SEQUENCE</scope>
    <source>
        <strain evidence="8">CBS 123094</strain>
    </source>
</reference>
<keyword evidence="5 7" id="KW-0472">Membrane</keyword>
<feature type="transmembrane region" description="Helical" evidence="7">
    <location>
        <begin position="359"/>
        <end position="383"/>
    </location>
</feature>
<feature type="transmembrane region" description="Helical" evidence="7">
    <location>
        <begin position="49"/>
        <end position="66"/>
    </location>
</feature>
<evidence type="ECO:0000256" key="6">
    <source>
        <dbReference type="SAM" id="MobiDB-lite"/>
    </source>
</evidence>
<evidence type="ECO:0000256" key="4">
    <source>
        <dbReference type="ARBA" id="ARBA00022989"/>
    </source>
</evidence>
<organism evidence="8 9">
    <name type="scientific">Amniculicola lignicola CBS 123094</name>
    <dbReference type="NCBI Taxonomy" id="1392246"/>
    <lineage>
        <taxon>Eukaryota</taxon>
        <taxon>Fungi</taxon>
        <taxon>Dikarya</taxon>
        <taxon>Ascomycota</taxon>
        <taxon>Pezizomycotina</taxon>
        <taxon>Dothideomycetes</taxon>
        <taxon>Pleosporomycetidae</taxon>
        <taxon>Pleosporales</taxon>
        <taxon>Amniculicolaceae</taxon>
        <taxon>Amniculicola</taxon>
    </lineage>
</organism>
<name>A0A6A5W7H4_9PLEO</name>
<feature type="transmembrane region" description="Helical" evidence="7">
    <location>
        <begin position="123"/>
        <end position="141"/>
    </location>
</feature>
<protein>
    <submittedName>
        <fullName evidence="8">Peptide transporter PTR2-A</fullName>
    </submittedName>
</protein>
<dbReference type="PANTHER" id="PTHR11654">
    <property type="entry name" value="OLIGOPEPTIDE TRANSPORTER-RELATED"/>
    <property type="match status" value="1"/>
</dbReference>
<feature type="transmembrane region" description="Helical" evidence="7">
    <location>
        <begin position="238"/>
        <end position="258"/>
    </location>
</feature>
<accession>A0A6A5W7H4</accession>
<evidence type="ECO:0000313" key="8">
    <source>
        <dbReference type="EMBL" id="KAF1997058.1"/>
    </source>
</evidence>
<evidence type="ECO:0000256" key="5">
    <source>
        <dbReference type="ARBA" id="ARBA00023136"/>
    </source>
</evidence>
<dbReference type="EMBL" id="ML977617">
    <property type="protein sequence ID" value="KAF1997058.1"/>
    <property type="molecule type" value="Genomic_DNA"/>
</dbReference>
<feature type="transmembrane region" description="Helical" evidence="7">
    <location>
        <begin position="153"/>
        <end position="181"/>
    </location>
</feature>
<evidence type="ECO:0000256" key="1">
    <source>
        <dbReference type="ARBA" id="ARBA00004141"/>
    </source>
</evidence>
<feature type="transmembrane region" description="Helical" evidence="7">
    <location>
        <begin position="395"/>
        <end position="417"/>
    </location>
</feature>
<feature type="region of interest" description="Disordered" evidence="6">
    <location>
        <begin position="565"/>
        <end position="602"/>
    </location>
</feature>
<feature type="region of interest" description="Disordered" evidence="6">
    <location>
        <begin position="1"/>
        <end position="35"/>
    </location>
</feature>
<feature type="transmembrane region" description="Helical" evidence="7">
    <location>
        <begin position="322"/>
        <end position="339"/>
    </location>
</feature>
<dbReference type="OrthoDB" id="8904098at2759"/>
<feature type="transmembrane region" description="Helical" evidence="7">
    <location>
        <begin position="507"/>
        <end position="526"/>
    </location>
</feature>
<dbReference type="Gene3D" id="1.20.1250.20">
    <property type="entry name" value="MFS general substrate transporter like domains"/>
    <property type="match status" value="1"/>
</dbReference>
<keyword evidence="4 7" id="KW-1133">Transmembrane helix</keyword>
<dbReference type="GO" id="GO:0016020">
    <property type="term" value="C:membrane"/>
    <property type="evidence" value="ECO:0007669"/>
    <property type="project" value="UniProtKB-SubCell"/>
</dbReference>
<feature type="transmembrane region" description="Helical" evidence="7">
    <location>
        <begin position="446"/>
        <end position="466"/>
    </location>
</feature>
<proteinExistence type="inferred from homology"/>
<comment type="subcellular location">
    <subcellularLocation>
        <location evidence="1">Membrane</location>
        <topology evidence="1">Multi-pass membrane protein</topology>
    </subcellularLocation>
</comment>
<keyword evidence="3 7" id="KW-0812">Transmembrane</keyword>
<dbReference type="AlphaFoldDB" id="A0A6A5W7H4"/>
<dbReference type="Pfam" id="PF00854">
    <property type="entry name" value="PTR2"/>
    <property type="match status" value="1"/>
</dbReference>
<gene>
    <name evidence="8" type="ORF">P154DRAFT_547547</name>
</gene>
<feature type="transmembrane region" description="Helical" evidence="7">
    <location>
        <begin position="95"/>
        <end position="116"/>
    </location>
</feature>
<feature type="transmembrane region" description="Helical" evidence="7">
    <location>
        <begin position="478"/>
        <end position="501"/>
    </location>
</feature>
<dbReference type="InterPro" id="IPR036259">
    <property type="entry name" value="MFS_trans_sf"/>
</dbReference>
<evidence type="ECO:0000256" key="3">
    <source>
        <dbReference type="ARBA" id="ARBA00022692"/>
    </source>
</evidence>
<dbReference type="GO" id="GO:0022857">
    <property type="term" value="F:transmembrane transporter activity"/>
    <property type="evidence" value="ECO:0007669"/>
    <property type="project" value="InterPro"/>
</dbReference>
<evidence type="ECO:0000313" key="9">
    <source>
        <dbReference type="Proteomes" id="UP000799779"/>
    </source>
</evidence>
<feature type="compositionally biased region" description="Low complexity" evidence="6">
    <location>
        <begin position="9"/>
        <end position="20"/>
    </location>
</feature>
<feature type="compositionally biased region" description="Polar residues" evidence="6">
    <location>
        <begin position="578"/>
        <end position="590"/>
    </location>
</feature>
<evidence type="ECO:0000256" key="7">
    <source>
        <dbReference type="SAM" id="Phobius"/>
    </source>
</evidence>
<feature type="transmembrane region" description="Helical" evidence="7">
    <location>
        <begin position="214"/>
        <end position="232"/>
    </location>
</feature>
<comment type="similarity">
    <text evidence="2">Belongs to the major facilitator superfamily. Proton-dependent oligopeptide transporter (POT/PTR) (TC 2.A.17) family.</text>
</comment>
<dbReference type="Proteomes" id="UP000799779">
    <property type="component" value="Unassembled WGS sequence"/>
</dbReference>